<keyword evidence="2" id="KW-1185">Reference proteome</keyword>
<dbReference type="AlphaFoldDB" id="A0A5C5Z1V8"/>
<evidence type="ECO:0000313" key="1">
    <source>
        <dbReference type="EMBL" id="TWT81304.1"/>
    </source>
</evidence>
<dbReference type="Proteomes" id="UP000315010">
    <property type="component" value="Unassembled WGS sequence"/>
</dbReference>
<accession>A0A5C5Z1V8</accession>
<sequence>MSDTTRKLSVELSSAEREELARIVRQQSFGTAKQRRARILLLADANHPDGR</sequence>
<gene>
    <name evidence="1" type="ORF">CA13_27560</name>
</gene>
<proteinExistence type="predicted"/>
<organism evidence="1 2">
    <name type="scientific">Novipirellula herctigrandis</name>
    <dbReference type="NCBI Taxonomy" id="2527986"/>
    <lineage>
        <taxon>Bacteria</taxon>
        <taxon>Pseudomonadati</taxon>
        <taxon>Planctomycetota</taxon>
        <taxon>Planctomycetia</taxon>
        <taxon>Pirellulales</taxon>
        <taxon>Pirellulaceae</taxon>
        <taxon>Novipirellula</taxon>
    </lineage>
</organism>
<comment type="caution">
    <text evidence="1">The sequence shown here is derived from an EMBL/GenBank/DDBJ whole genome shotgun (WGS) entry which is preliminary data.</text>
</comment>
<reference evidence="1 2" key="1">
    <citation type="submission" date="2019-02" db="EMBL/GenBank/DDBJ databases">
        <title>Deep-cultivation of Planctomycetes and their phenomic and genomic characterization uncovers novel biology.</title>
        <authorList>
            <person name="Wiegand S."/>
            <person name="Jogler M."/>
            <person name="Boedeker C."/>
            <person name="Pinto D."/>
            <person name="Vollmers J."/>
            <person name="Rivas-Marin E."/>
            <person name="Kohn T."/>
            <person name="Peeters S.H."/>
            <person name="Heuer A."/>
            <person name="Rast P."/>
            <person name="Oberbeckmann S."/>
            <person name="Bunk B."/>
            <person name="Jeske O."/>
            <person name="Meyerdierks A."/>
            <person name="Storesund J.E."/>
            <person name="Kallscheuer N."/>
            <person name="Luecker S."/>
            <person name="Lage O.M."/>
            <person name="Pohl T."/>
            <person name="Merkel B.J."/>
            <person name="Hornburger P."/>
            <person name="Mueller R.-W."/>
            <person name="Bruemmer F."/>
            <person name="Labrenz M."/>
            <person name="Spormann A.M."/>
            <person name="Op Den Camp H."/>
            <person name="Overmann J."/>
            <person name="Amann R."/>
            <person name="Jetten M.S.M."/>
            <person name="Mascher T."/>
            <person name="Medema M.H."/>
            <person name="Devos D.P."/>
            <person name="Kaster A.-K."/>
            <person name="Ovreas L."/>
            <person name="Rohde M."/>
            <person name="Galperin M.Y."/>
            <person name="Jogler C."/>
        </authorList>
    </citation>
    <scope>NUCLEOTIDE SEQUENCE [LARGE SCALE GENOMIC DNA]</scope>
    <source>
        <strain evidence="1 2">CA13</strain>
    </source>
</reference>
<dbReference type="EMBL" id="SJPJ01000001">
    <property type="protein sequence ID" value="TWT81304.1"/>
    <property type="molecule type" value="Genomic_DNA"/>
</dbReference>
<protein>
    <submittedName>
        <fullName evidence="1">Uncharacterized protein</fullName>
    </submittedName>
</protein>
<name>A0A5C5Z1V8_9BACT</name>
<evidence type="ECO:0000313" key="2">
    <source>
        <dbReference type="Proteomes" id="UP000315010"/>
    </source>
</evidence>